<accession>A0A974C488</accession>
<protein>
    <submittedName>
        <fullName evidence="1">Uncharacterized protein</fullName>
    </submittedName>
</protein>
<reference evidence="2" key="1">
    <citation type="journal article" date="2016" name="Nature">
        <title>Genome evolution in the allotetraploid frog Xenopus laevis.</title>
        <authorList>
            <person name="Session A.M."/>
            <person name="Uno Y."/>
            <person name="Kwon T."/>
            <person name="Chapman J.A."/>
            <person name="Toyoda A."/>
            <person name="Takahashi S."/>
            <person name="Fukui A."/>
            <person name="Hikosaka A."/>
            <person name="Suzuki A."/>
            <person name="Kondo M."/>
            <person name="van Heeringen S.J."/>
            <person name="Quigley I."/>
            <person name="Heinz S."/>
            <person name="Ogino H."/>
            <person name="Ochi H."/>
            <person name="Hellsten U."/>
            <person name="Lyons J.B."/>
            <person name="Simakov O."/>
            <person name="Putnam N."/>
            <person name="Stites J."/>
            <person name="Kuroki Y."/>
            <person name="Tanaka T."/>
            <person name="Michiue T."/>
            <person name="Watanabe M."/>
            <person name="Bogdanovic O."/>
            <person name="Lister R."/>
            <person name="Georgiou G."/>
            <person name="Paranjpe S.S."/>
            <person name="van Kruijsbergen I."/>
            <person name="Shu S."/>
            <person name="Carlson J."/>
            <person name="Kinoshita T."/>
            <person name="Ohta Y."/>
            <person name="Mawaribuchi S."/>
            <person name="Jenkins J."/>
            <person name="Grimwood J."/>
            <person name="Schmutz J."/>
            <person name="Mitros T."/>
            <person name="Mozaffari S.V."/>
            <person name="Suzuki Y."/>
            <person name="Haramoto Y."/>
            <person name="Yamamoto T.S."/>
            <person name="Takagi C."/>
            <person name="Heald R."/>
            <person name="Miller K."/>
            <person name="Haudenschild C."/>
            <person name="Kitzman J."/>
            <person name="Nakayama T."/>
            <person name="Izutsu Y."/>
            <person name="Robert J."/>
            <person name="Fortriede J."/>
            <person name="Burns K."/>
            <person name="Lotay V."/>
            <person name="Karimi K."/>
            <person name="Yasuoka Y."/>
            <person name="Dichmann D.S."/>
            <person name="Flajnik M.F."/>
            <person name="Houston D.W."/>
            <person name="Shendure J."/>
            <person name="DuPasquier L."/>
            <person name="Vize P.D."/>
            <person name="Zorn A.M."/>
            <person name="Ito M."/>
            <person name="Marcotte E.M."/>
            <person name="Wallingford J.B."/>
            <person name="Ito Y."/>
            <person name="Asashima M."/>
            <person name="Ueno N."/>
            <person name="Matsuda Y."/>
            <person name="Veenstra G.J."/>
            <person name="Fujiyama A."/>
            <person name="Harland R.M."/>
            <person name="Taira M."/>
            <person name="Rokhsar D.S."/>
        </authorList>
    </citation>
    <scope>NUCLEOTIDE SEQUENCE [LARGE SCALE GENOMIC DNA]</scope>
    <source>
        <strain evidence="2">J</strain>
    </source>
</reference>
<dbReference type="AlphaFoldDB" id="A0A974C488"/>
<proteinExistence type="predicted"/>
<dbReference type="EMBL" id="CM004481">
    <property type="protein sequence ID" value="OCT66352.1"/>
    <property type="molecule type" value="Genomic_DNA"/>
</dbReference>
<name>A0A974C488_XENLA</name>
<dbReference type="Proteomes" id="UP000694892">
    <property type="component" value="Chromosome 8S"/>
</dbReference>
<sequence>MNIELHTPPPYTILQYIGMCPPKCDCQSQATIKPSSPIPTARGSGLDLGACGSWWVESHVTRLPGWWFFSQIALLT</sequence>
<evidence type="ECO:0000313" key="2">
    <source>
        <dbReference type="Proteomes" id="UP000694892"/>
    </source>
</evidence>
<organism evidence="1 2">
    <name type="scientific">Xenopus laevis</name>
    <name type="common">African clawed frog</name>
    <dbReference type="NCBI Taxonomy" id="8355"/>
    <lineage>
        <taxon>Eukaryota</taxon>
        <taxon>Metazoa</taxon>
        <taxon>Chordata</taxon>
        <taxon>Craniata</taxon>
        <taxon>Vertebrata</taxon>
        <taxon>Euteleostomi</taxon>
        <taxon>Amphibia</taxon>
        <taxon>Batrachia</taxon>
        <taxon>Anura</taxon>
        <taxon>Pipoidea</taxon>
        <taxon>Pipidae</taxon>
        <taxon>Xenopodinae</taxon>
        <taxon>Xenopus</taxon>
        <taxon>Xenopus</taxon>
    </lineage>
</organism>
<gene>
    <name evidence="1" type="ORF">XELAEV_18042608mg</name>
</gene>
<evidence type="ECO:0000313" key="1">
    <source>
        <dbReference type="EMBL" id="OCT66352.1"/>
    </source>
</evidence>